<evidence type="ECO:0008006" key="3">
    <source>
        <dbReference type="Google" id="ProtNLM"/>
    </source>
</evidence>
<sequence>MAIDHVCISVPKSKHDEVVSFYLKSLAPLRYVEIMRFEGMVGLGADGVPDFWISAKEDANEKGQTHVAFTTKERALVQSFYEEALKAGATSNGPPGPRPHYTPTYYGAFVLDPVGNNVEAVCHCEAEAAK</sequence>
<dbReference type="Proteomes" id="UP000698800">
    <property type="component" value="Unassembled WGS sequence"/>
</dbReference>
<keyword evidence="2" id="KW-1185">Reference proteome</keyword>
<dbReference type="InterPro" id="IPR029068">
    <property type="entry name" value="Glyas_Bleomycin-R_OHBP_Dase"/>
</dbReference>
<dbReference type="EMBL" id="JAGHQL010000164">
    <property type="protein sequence ID" value="KAH0537073.1"/>
    <property type="molecule type" value="Genomic_DNA"/>
</dbReference>
<dbReference type="SUPFAM" id="SSF54593">
    <property type="entry name" value="Glyoxalase/Bleomycin resistance protein/Dihydroxybiphenyl dioxygenase"/>
    <property type="match status" value="1"/>
</dbReference>
<comment type="caution">
    <text evidence="1">The sequence shown here is derived from an EMBL/GenBank/DDBJ whole genome shotgun (WGS) entry which is preliminary data.</text>
</comment>
<dbReference type="AlphaFoldDB" id="A0A9P8I288"/>
<organism evidence="1 2">
    <name type="scientific">Glutinoglossum americanum</name>
    <dbReference type="NCBI Taxonomy" id="1670608"/>
    <lineage>
        <taxon>Eukaryota</taxon>
        <taxon>Fungi</taxon>
        <taxon>Dikarya</taxon>
        <taxon>Ascomycota</taxon>
        <taxon>Pezizomycotina</taxon>
        <taxon>Geoglossomycetes</taxon>
        <taxon>Geoglossales</taxon>
        <taxon>Geoglossaceae</taxon>
        <taxon>Glutinoglossum</taxon>
    </lineage>
</organism>
<dbReference type="OrthoDB" id="10249419at2759"/>
<dbReference type="CDD" id="cd07262">
    <property type="entry name" value="VOC_like"/>
    <property type="match status" value="1"/>
</dbReference>
<accession>A0A9P8I288</accession>
<reference evidence="1" key="1">
    <citation type="submission" date="2021-03" db="EMBL/GenBank/DDBJ databases">
        <title>Comparative genomics and phylogenomic investigation of the class Geoglossomycetes provide insights into ecological specialization and systematics.</title>
        <authorList>
            <person name="Melie T."/>
            <person name="Pirro S."/>
            <person name="Miller A.N."/>
            <person name="Quandt A."/>
        </authorList>
    </citation>
    <scope>NUCLEOTIDE SEQUENCE</scope>
    <source>
        <strain evidence="1">GBOQ0MN5Z8</strain>
    </source>
</reference>
<name>A0A9P8I288_9PEZI</name>
<dbReference type="PANTHER" id="PTHR35006">
    <property type="entry name" value="GLYOXALASE FAMILY PROTEIN (AFU_ORTHOLOGUE AFUA_5G14830)"/>
    <property type="match status" value="1"/>
</dbReference>
<protein>
    <recommendedName>
        <fullName evidence="3">VOC domain-containing protein</fullName>
    </recommendedName>
</protein>
<dbReference type="Gene3D" id="3.10.180.10">
    <property type="entry name" value="2,3-Dihydroxybiphenyl 1,2-Dioxygenase, domain 1"/>
    <property type="match status" value="1"/>
</dbReference>
<evidence type="ECO:0000313" key="1">
    <source>
        <dbReference type="EMBL" id="KAH0537073.1"/>
    </source>
</evidence>
<proteinExistence type="predicted"/>
<evidence type="ECO:0000313" key="2">
    <source>
        <dbReference type="Proteomes" id="UP000698800"/>
    </source>
</evidence>
<dbReference type="PANTHER" id="PTHR35006:SF2">
    <property type="entry name" value="GLYOXALASE FAMILY PROTEIN (AFU_ORTHOLOGUE AFUA_5G14830)"/>
    <property type="match status" value="1"/>
</dbReference>
<gene>
    <name evidence="1" type="ORF">FGG08_006114</name>
</gene>